<feature type="compositionally biased region" description="Polar residues" evidence="1">
    <location>
        <begin position="44"/>
        <end position="54"/>
    </location>
</feature>
<dbReference type="AlphaFoldDB" id="A0A4Z1J5F8"/>
<accession>A0A4Z1J5F8</accession>
<comment type="caution">
    <text evidence="2">The sequence shown here is derived from an EMBL/GenBank/DDBJ whole genome shotgun (WGS) entry which is preliminary data.</text>
</comment>
<feature type="region of interest" description="Disordered" evidence="1">
    <location>
        <begin position="242"/>
        <end position="276"/>
    </location>
</feature>
<evidence type="ECO:0000313" key="2">
    <source>
        <dbReference type="EMBL" id="TGO68979.1"/>
    </source>
</evidence>
<dbReference type="EMBL" id="PQXJ01000017">
    <property type="protein sequence ID" value="TGO68979.1"/>
    <property type="molecule type" value="Genomic_DNA"/>
</dbReference>
<keyword evidence="3" id="KW-1185">Reference proteome</keyword>
<feature type="compositionally biased region" description="Basic and acidic residues" evidence="1">
    <location>
        <begin position="365"/>
        <end position="379"/>
    </location>
</feature>
<dbReference type="Proteomes" id="UP000297452">
    <property type="component" value="Unassembled WGS sequence"/>
</dbReference>
<protein>
    <submittedName>
        <fullName evidence="2">Uncharacterized protein</fullName>
    </submittedName>
</protein>
<feature type="compositionally biased region" description="Basic and acidic residues" evidence="1">
    <location>
        <begin position="1"/>
        <end position="16"/>
    </location>
</feature>
<proteinExistence type="predicted"/>
<feature type="region of interest" description="Disordered" evidence="1">
    <location>
        <begin position="298"/>
        <end position="386"/>
    </location>
</feature>
<evidence type="ECO:0000256" key="1">
    <source>
        <dbReference type="SAM" id="MobiDB-lite"/>
    </source>
</evidence>
<name>A0A4Z1J5F8_9HELO</name>
<feature type="compositionally biased region" description="Low complexity" evidence="1">
    <location>
        <begin position="124"/>
        <end position="146"/>
    </location>
</feature>
<feature type="compositionally biased region" description="Pro residues" evidence="1">
    <location>
        <begin position="174"/>
        <end position="188"/>
    </location>
</feature>
<reference evidence="2 3" key="1">
    <citation type="submission" date="2017-12" db="EMBL/GenBank/DDBJ databases">
        <title>Comparative genomics of Botrytis spp.</title>
        <authorList>
            <person name="Valero-Jimenez C.A."/>
            <person name="Tapia P."/>
            <person name="Veloso J."/>
            <person name="Silva-Moreno E."/>
            <person name="Staats M."/>
            <person name="Valdes J.H."/>
            <person name="Van Kan J.A.L."/>
        </authorList>
    </citation>
    <scope>NUCLEOTIDE SEQUENCE [LARGE SCALE GENOMIC DNA]</scope>
    <source>
        <strain evidence="2 3">MUCL2120</strain>
    </source>
</reference>
<dbReference type="STRING" id="278944.A0A4Z1J5F8"/>
<sequence>MRLRSGLDKSSERDSRNQPAQAANFGMEEHRFTDFGSNGADVGSSRQSNGSPSEPDTRNCDISDGQQAQGIILSSQHGEYQETQMASSYHTQRPCSAPSSFSDPTLYPEPSIPVSCHGTSASHLQPYTTTTTTASQPQPQPQLQPLHNDPPYMPSHINAPQPESIYTSASPSYTYPPPPPVPTPPPPPHFHRFDPSHHYPQAHPLYHQAQNQYYLPFTQPQAQAQHVPSIRPDFPPLLTSQAQLQTRQPHHQFQEGPWSPLSAQESRKRRASDALSTAELGVTDADVNWGYKDKMGQELDSLEMQSRSMRRRDERGEGSERRNIPGSSRRSRRRLNNGDVGNGSAGRRQGGRDEDEDEDENEAEYEARMAREEEEERGRGNRRAFS</sequence>
<organism evidence="2 3">
    <name type="scientific">Botryotinia narcissicola</name>
    <dbReference type="NCBI Taxonomy" id="278944"/>
    <lineage>
        <taxon>Eukaryota</taxon>
        <taxon>Fungi</taxon>
        <taxon>Dikarya</taxon>
        <taxon>Ascomycota</taxon>
        <taxon>Pezizomycotina</taxon>
        <taxon>Leotiomycetes</taxon>
        <taxon>Helotiales</taxon>
        <taxon>Sclerotiniaceae</taxon>
        <taxon>Botryotinia</taxon>
    </lineage>
</organism>
<feature type="compositionally biased region" description="Basic and acidic residues" evidence="1">
    <location>
        <begin position="311"/>
        <end position="323"/>
    </location>
</feature>
<evidence type="ECO:0000313" key="3">
    <source>
        <dbReference type="Proteomes" id="UP000297452"/>
    </source>
</evidence>
<feature type="region of interest" description="Disordered" evidence="1">
    <location>
        <begin position="1"/>
        <end position="201"/>
    </location>
</feature>
<dbReference type="OrthoDB" id="3560689at2759"/>
<gene>
    <name evidence="2" type="ORF">BOTNAR_0017g00440</name>
</gene>
<feature type="compositionally biased region" description="Acidic residues" evidence="1">
    <location>
        <begin position="353"/>
        <end position="364"/>
    </location>
</feature>
<feature type="compositionally biased region" description="Polar residues" evidence="1">
    <location>
        <begin position="64"/>
        <end position="103"/>
    </location>
</feature>